<dbReference type="RefSeq" id="WP_255187606.1">
    <property type="nucleotide sequence ID" value="NZ_CP113517.1"/>
</dbReference>
<dbReference type="EMBL" id="CP113517">
    <property type="protein sequence ID" value="WAR46693.1"/>
    <property type="molecule type" value="Genomic_DNA"/>
</dbReference>
<feature type="transmembrane region" description="Helical" evidence="1">
    <location>
        <begin position="229"/>
        <end position="250"/>
    </location>
</feature>
<dbReference type="InterPro" id="IPR005625">
    <property type="entry name" value="PepSY-ass_TM"/>
</dbReference>
<dbReference type="Pfam" id="PF03929">
    <property type="entry name" value="PepSY_TM"/>
    <property type="match status" value="1"/>
</dbReference>
<sequence>MKNTVNWLLYETHRWLGIVLALFMFVWFGTGLVIMYAKPMASGLAEQWSHSERLAPEQGWLSLGDVWARNPTTLGTDNAGKSGEKIPLSIADARLVRRAGQPLWLIEDTRGKQHAWSALDGSPQTIGREQALAIVQQWLEHEEGDAPAELTYLESLDKTSLLRNRDAYAPFHRVADTRGRHWLISARTGDVLHASTRLDRALFYAGNWLHLFKPLEDLGLGHIRHDVQLWSGLGATIACFTGLIIGWLRWRPGWGGKPTYSQGRTQPYRESWAKWHFWSGLLGGGLSLAWAFSGVVDTNPGKVFSEPNPDKVQLARYLGDRLPDAMMDWRPSAAVIKADADVVELNWRRLGDKAVLLSHERTGKRDIYPFDDQRYFGEADLRAAAVRMGDGQQVSVIDWLEMYDDYYYPRHHQDAVDKPLPVLKVELADPAGTRYYLDPKDGKVLLQADNSRRVFRWLYSALHHWDFAWLYYRPAWDVWMLTWVGFGVVLGASSLVIGWRRLKKTFAPKRKRVIAGTKVPEPRLVVETASD</sequence>
<organism evidence="2 3">
    <name type="scientific">Methylomonas rapida</name>
    <dbReference type="NCBI Taxonomy" id="2963939"/>
    <lineage>
        <taxon>Bacteria</taxon>
        <taxon>Pseudomonadati</taxon>
        <taxon>Pseudomonadota</taxon>
        <taxon>Gammaproteobacteria</taxon>
        <taxon>Methylococcales</taxon>
        <taxon>Methylococcaceae</taxon>
        <taxon>Methylomonas</taxon>
    </lineage>
</organism>
<dbReference type="PANTHER" id="PTHR34219:SF6">
    <property type="entry name" value="BLR3280 PROTEIN"/>
    <property type="match status" value="1"/>
</dbReference>
<gene>
    <name evidence="2" type="ORF">NM686_009320</name>
</gene>
<dbReference type="PANTHER" id="PTHR34219">
    <property type="entry name" value="IRON-REGULATED INNER MEMBRANE PROTEIN-RELATED"/>
    <property type="match status" value="1"/>
</dbReference>
<keyword evidence="1" id="KW-0472">Membrane</keyword>
<feature type="transmembrane region" description="Helical" evidence="1">
    <location>
        <begin position="478"/>
        <end position="502"/>
    </location>
</feature>
<evidence type="ECO:0000313" key="3">
    <source>
        <dbReference type="Proteomes" id="UP001162780"/>
    </source>
</evidence>
<keyword evidence="3" id="KW-1185">Reference proteome</keyword>
<protein>
    <submittedName>
        <fullName evidence="2">PepSY domain-containing protein</fullName>
    </submittedName>
</protein>
<evidence type="ECO:0000256" key="1">
    <source>
        <dbReference type="SAM" id="Phobius"/>
    </source>
</evidence>
<reference evidence="2" key="1">
    <citation type="submission" date="2022-11" db="EMBL/GenBank/DDBJ databases">
        <title>Methylomonas rapida sp. nov., Carotenoid-Producing Obligate Methanotrophs with High Growth Characteristics and Biotechnological Potential.</title>
        <authorList>
            <person name="Tikhonova E.N."/>
            <person name="Suleimanov R.Z."/>
            <person name="Miroshnikov K."/>
            <person name="Oshkin I.Y."/>
            <person name="Belova S.E."/>
            <person name="Danilova O.V."/>
            <person name="Ashikhmin A."/>
            <person name="Konopkin A."/>
            <person name="But S.Y."/>
            <person name="Khmelenina V.N."/>
            <person name="Kuznetsov N."/>
            <person name="Pimenov N.V."/>
            <person name="Dedysh S.N."/>
        </authorList>
    </citation>
    <scope>NUCLEOTIDE SEQUENCE</scope>
    <source>
        <strain evidence="2">MP1</strain>
    </source>
</reference>
<keyword evidence="1" id="KW-1133">Transmembrane helix</keyword>
<name>A0ABY7GQC0_9GAMM</name>
<feature type="transmembrane region" description="Helical" evidence="1">
    <location>
        <begin position="15"/>
        <end position="37"/>
    </location>
</feature>
<dbReference type="Proteomes" id="UP001162780">
    <property type="component" value="Chromosome"/>
</dbReference>
<evidence type="ECO:0000313" key="2">
    <source>
        <dbReference type="EMBL" id="WAR46693.1"/>
    </source>
</evidence>
<proteinExistence type="predicted"/>
<accession>A0ABY7GQC0</accession>
<keyword evidence="1" id="KW-0812">Transmembrane</keyword>